<sequence length="329" mass="39078">MSLFLSKMQSLRTVAALEDCAHQLDLLGHSLSVQISRERGSTSTQEKDRLVQLKADCQFIDHHITKLCCELEDTQSFESIPQAMEEDEAQKAARKKREDEKMRKEREQALLIQQQEIEDKKDQIHKMYLLLNEMEGETSKLQNKKKTKTTALSPQIAKETWQKAQLEDQLELLQKQIEEETRFHEETVTFLQVQYEEFQQRLHKWKQQTKKMQQEKQSKLDNLGCKRTLNIDKLMEMRRMVSSSIAERLPHGTPLNHITNYRWFQFKEMERVLLEDKKEQELERQWEQKAVAATTIQAYWRGTMVRRGLGPYKKVEEKKGKKKKGKKKK</sequence>
<evidence type="ECO:0000256" key="2">
    <source>
        <dbReference type="ARBA" id="ARBA00008222"/>
    </source>
</evidence>
<comment type="caution">
    <text evidence="11">The sequence shown here is derived from an EMBL/GenBank/DDBJ whole genome shotgun (WGS) entry which is preliminary data.</text>
</comment>
<evidence type="ECO:0000313" key="11">
    <source>
        <dbReference type="EMBL" id="PWA32384.1"/>
    </source>
</evidence>
<dbReference type="SMART" id="SM00015">
    <property type="entry name" value="IQ"/>
    <property type="match status" value="1"/>
</dbReference>
<dbReference type="EMBL" id="NHOQ01000190">
    <property type="protein sequence ID" value="PWA32384.1"/>
    <property type="molecule type" value="Genomic_DNA"/>
</dbReference>
<accession>A0A315W8X3</accession>
<evidence type="ECO:0000256" key="1">
    <source>
        <dbReference type="ARBA" id="ARBA00004611"/>
    </source>
</evidence>
<evidence type="ECO:0000256" key="10">
    <source>
        <dbReference type="SAM" id="Coils"/>
    </source>
</evidence>
<keyword evidence="10" id="KW-0175">Coiled coil</keyword>
<dbReference type="GO" id="GO:0044782">
    <property type="term" value="P:cilium organization"/>
    <property type="evidence" value="ECO:0007669"/>
    <property type="project" value="TreeGrafter"/>
</dbReference>
<name>A0A315W8X3_GAMAF</name>
<evidence type="ECO:0000256" key="8">
    <source>
        <dbReference type="ARBA" id="ARBA00023273"/>
    </source>
</evidence>
<dbReference type="InterPro" id="IPR000048">
    <property type="entry name" value="IQ_motif_EF-hand-BS"/>
</dbReference>
<evidence type="ECO:0000256" key="4">
    <source>
        <dbReference type="ARBA" id="ARBA00022490"/>
    </source>
</evidence>
<keyword evidence="6" id="KW-0969">Cilium</keyword>
<comment type="subcellular location">
    <subcellularLocation>
        <location evidence="1">Cytoplasm</location>
        <location evidence="1">Cytoskeleton</location>
        <location evidence="1">Flagellum axoneme</location>
    </subcellularLocation>
</comment>
<dbReference type="STRING" id="33528.ENSGAFP00000029339"/>
<evidence type="ECO:0000313" key="12">
    <source>
        <dbReference type="Proteomes" id="UP000250572"/>
    </source>
</evidence>
<keyword evidence="8" id="KW-0966">Cell projection</keyword>
<evidence type="ECO:0000256" key="9">
    <source>
        <dbReference type="ARBA" id="ARBA00032183"/>
    </source>
</evidence>
<dbReference type="GO" id="GO:0005737">
    <property type="term" value="C:cytoplasm"/>
    <property type="evidence" value="ECO:0007669"/>
    <property type="project" value="TreeGrafter"/>
</dbReference>
<dbReference type="AlphaFoldDB" id="A0A315W8X3"/>
<dbReference type="PANTHER" id="PTHR14871">
    <property type="entry name" value="DYNEIN REGULATORY COMPLEX PROTEIN 9"/>
    <property type="match status" value="1"/>
</dbReference>
<dbReference type="InterPro" id="IPR042618">
    <property type="entry name" value="IQCG"/>
</dbReference>
<evidence type="ECO:0000256" key="3">
    <source>
        <dbReference type="ARBA" id="ARBA00013738"/>
    </source>
</evidence>
<gene>
    <name evidence="11" type="ORF">CCH79_00012000</name>
</gene>
<dbReference type="PANTHER" id="PTHR14871:SF1">
    <property type="entry name" value="DYNEIN REGULATORY COMPLEX PROTEIN 9"/>
    <property type="match status" value="1"/>
</dbReference>
<evidence type="ECO:0000256" key="6">
    <source>
        <dbReference type="ARBA" id="ARBA00023069"/>
    </source>
</evidence>
<evidence type="ECO:0000256" key="5">
    <source>
        <dbReference type="ARBA" id="ARBA00022846"/>
    </source>
</evidence>
<dbReference type="GO" id="GO:0031514">
    <property type="term" value="C:motile cilium"/>
    <property type="evidence" value="ECO:0007669"/>
    <property type="project" value="TreeGrafter"/>
</dbReference>
<dbReference type="CDD" id="cd23766">
    <property type="entry name" value="IQCG"/>
    <property type="match status" value="1"/>
</dbReference>
<comment type="similarity">
    <text evidence="2">Belongs to the DRC9 family.</text>
</comment>
<dbReference type="Gene3D" id="1.20.5.190">
    <property type="match status" value="1"/>
</dbReference>
<dbReference type="Proteomes" id="UP000250572">
    <property type="component" value="Unassembled WGS sequence"/>
</dbReference>
<dbReference type="Pfam" id="PF00612">
    <property type="entry name" value="IQ"/>
    <property type="match status" value="1"/>
</dbReference>
<dbReference type="PROSITE" id="PS50096">
    <property type="entry name" value="IQ"/>
    <property type="match status" value="1"/>
</dbReference>
<keyword evidence="7" id="KW-0206">Cytoskeleton</keyword>
<keyword evidence="12" id="KW-1185">Reference proteome</keyword>
<evidence type="ECO:0000256" key="7">
    <source>
        <dbReference type="ARBA" id="ARBA00023212"/>
    </source>
</evidence>
<reference evidence="11 12" key="1">
    <citation type="journal article" date="2018" name="G3 (Bethesda)">
        <title>A High-Quality Reference Genome for the Invasive Mosquitofish Gambusia affinis Using a Chicago Library.</title>
        <authorList>
            <person name="Hoffberg S.L."/>
            <person name="Troendle N.J."/>
            <person name="Glenn T.C."/>
            <person name="Mahmud O."/>
            <person name="Louha S."/>
            <person name="Chalopin D."/>
            <person name="Bennetzen J.L."/>
            <person name="Mauricio R."/>
        </authorList>
    </citation>
    <scope>NUCLEOTIDE SEQUENCE [LARGE SCALE GENOMIC DNA]</scope>
    <source>
        <strain evidence="11">NE01/NJP1002.9</strain>
        <tissue evidence="11">Muscle</tissue>
    </source>
</reference>
<keyword evidence="5" id="KW-0282">Flagellum</keyword>
<feature type="non-terminal residue" evidence="11">
    <location>
        <position position="329"/>
    </location>
</feature>
<keyword evidence="4" id="KW-0963">Cytoplasm</keyword>
<protein>
    <recommendedName>
        <fullName evidence="3">Dynein regulatory complex protein 9</fullName>
    </recommendedName>
    <alternativeName>
        <fullName evidence="9">IQ domain-containing protein G</fullName>
    </alternativeName>
</protein>
<feature type="coiled-coil region" evidence="10">
    <location>
        <begin position="156"/>
        <end position="215"/>
    </location>
</feature>
<organism evidence="11 12">
    <name type="scientific">Gambusia affinis</name>
    <name type="common">Western mosquitofish</name>
    <name type="synonym">Heterandria affinis</name>
    <dbReference type="NCBI Taxonomy" id="33528"/>
    <lineage>
        <taxon>Eukaryota</taxon>
        <taxon>Metazoa</taxon>
        <taxon>Chordata</taxon>
        <taxon>Craniata</taxon>
        <taxon>Vertebrata</taxon>
        <taxon>Euteleostomi</taxon>
        <taxon>Actinopterygii</taxon>
        <taxon>Neopterygii</taxon>
        <taxon>Teleostei</taxon>
        <taxon>Neoteleostei</taxon>
        <taxon>Acanthomorphata</taxon>
        <taxon>Ovalentaria</taxon>
        <taxon>Atherinomorphae</taxon>
        <taxon>Cyprinodontiformes</taxon>
        <taxon>Poeciliidae</taxon>
        <taxon>Poeciliinae</taxon>
        <taxon>Gambusia</taxon>
    </lineage>
</organism>
<proteinExistence type="inferred from homology"/>